<feature type="region of interest" description="Disordered" evidence="7">
    <location>
        <begin position="503"/>
        <end position="545"/>
    </location>
</feature>
<protein>
    <recommendedName>
        <fullName evidence="5">Exodeoxyribonuclease 7 large subunit</fullName>
        <ecNumber evidence="5">3.1.11.6</ecNumber>
    </recommendedName>
    <alternativeName>
        <fullName evidence="5">Exodeoxyribonuclease VII large subunit</fullName>
        <shortName evidence="5">Exonuclease VII large subunit</shortName>
    </alternativeName>
</protein>
<dbReference type="GO" id="GO:0009318">
    <property type="term" value="C:exodeoxyribonuclease VII complex"/>
    <property type="evidence" value="ECO:0007669"/>
    <property type="project" value="UniProtKB-UniRule"/>
</dbReference>
<dbReference type="EMBL" id="LAQL01000002">
    <property type="protein sequence ID" value="KLN62335.1"/>
    <property type="molecule type" value="Genomic_DNA"/>
</dbReference>
<dbReference type="OrthoDB" id="9802795at2"/>
<evidence type="ECO:0000313" key="10">
    <source>
        <dbReference type="EMBL" id="KLN62335.1"/>
    </source>
</evidence>
<reference evidence="10 11" key="1">
    <citation type="submission" date="2015-03" db="EMBL/GenBank/DDBJ databases">
        <title>Genome Sequence of Kiloniella spongiae MEBiC09566, isolated from a marine sponge.</title>
        <authorList>
            <person name="Shao Z."/>
            <person name="Wang L."/>
            <person name="Li X."/>
        </authorList>
    </citation>
    <scope>NUCLEOTIDE SEQUENCE [LARGE SCALE GENOMIC DNA]</scope>
    <source>
        <strain evidence="10 11">MEBiC09566</strain>
    </source>
</reference>
<dbReference type="Proteomes" id="UP000035444">
    <property type="component" value="Unassembled WGS sequence"/>
</dbReference>
<dbReference type="EC" id="3.1.11.6" evidence="5"/>
<dbReference type="NCBIfam" id="TIGR00237">
    <property type="entry name" value="xseA"/>
    <property type="match status" value="1"/>
</dbReference>
<dbReference type="GO" id="GO:0008855">
    <property type="term" value="F:exodeoxyribonuclease VII activity"/>
    <property type="evidence" value="ECO:0007669"/>
    <property type="project" value="UniProtKB-UniRule"/>
</dbReference>
<keyword evidence="2 5" id="KW-0540">Nuclease</keyword>
<evidence type="ECO:0000256" key="5">
    <source>
        <dbReference type="HAMAP-Rule" id="MF_00378"/>
    </source>
</evidence>
<keyword evidence="1 5" id="KW-0963">Cytoplasm</keyword>
<dbReference type="GO" id="GO:0005737">
    <property type="term" value="C:cytoplasm"/>
    <property type="evidence" value="ECO:0007669"/>
    <property type="project" value="UniProtKB-SubCell"/>
</dbReference>
<keyword evidence="11" id="KW-1185">Reference proteome</keyword>
<dbReference type="PANTHER" id="PTHR30008">
    <property type="entry name" value="EXODEOXYRIBONUCLEASE 7 LARGE SUBUNIT"/>
    <property type="match status" value="1"/>
</dbReference>
<dbReference type="PANTHER" id="PTHR30008:SF0">
    <property type="entry name" value="EXODEOXYRIBONUCLEASE 7 LARGE SUBUNIT"/>
    <property type="match status" value="1"/>
</dbReference>
<evidence type="ECO:0000259" key="9">
    <source>
        <dbReference type="Pfam" id="PF13742"/>
    </source>
</evidence>
<dbReference type="PATRIC" id="fig|1489064.4.peg.1354"/>
<feature type="compositionally biased region" description="Gly residues" evidence="7">
    <location>
        <begin position="503"/>
        <end position="512"/>
    </location>
</feature>
<sequence>MNDLFSTPRPKTAPSKAAPSKTAGSKSADKGNNPADARGTNAPALSVSEISSSIKRELETRFDRVRVRGEISGLKRAASGHIYMSLKDENAVLSVICWRGQASKLSVDPQDGLEVIVTGRITSYPGRSNYQIVIDSMEVAGEGALLKLLQERKKKLASEGLFADERKRVIPFLPEVIGVVTSPTGAVIRDIMHRLSDRFPRRVLVWPVLVQGDGAAEQVANAIDGFNALDPNGDIPRPDTLIVARGGGSLEDLWAFNEEVVVRAAANSKIPLISAVGHETDTTLIDFASDKRAPTPTAAAEMAVPVRAELIGEVQNIGRRIYAGANRLMGERRMQVEALARGLPDPRRLIEEKTQRLDDRVERMRNAMKGFLRHQTSELSELSARLPHPKQQILLASHHLSALSDRFDGVSEQIIPVRQFEMEKLDSGRRMSSATALRLERAKNELTSLERVLEGVSYKNVLKRGFSVVRGADGNVLTTTDISDGTKLNIEFADNAVIEAVAGGDGETGGPSGSMTPKTTPKSGAKKAPKTKKSDASDTAQGSLL</sequence>
<evidence type="ECO:0000313" key="11">
    <source>
        <dbReference type="Proteomes" id="UP000035444"/>
    </source>
</evidence>
<evidence type="ECO:0000256" key="3">
    <source>
        <dbReference type="ARBA" id="ARBA00022801"/>
    </source>
</evidence>
<name>A0A0H2N092_9PROT</name>
<dbReference type="HAMAP" id="MF_00378">
    <property type="entry name" value="Exonuc_7_L"/>
    <property type="match status" value="1"/>
</dbReference>
<proteinExistence type="inferred from homology"/>
<evidence type="ECO:0000256" key="2">
    <source>
        <dbReference type="ARBA" id="ARBA00022722"/>
    </source>
</evidence>
<keyword evidence="3 5" id="KW-0378">Hydrolase</keyword>
<keyword evidence="4 5" id="KW-0269">Exonuclease</keyword>
<evidence type="ECO:0000259" key="8">
    <source>
        <dbReference type="Pfam" id="PF02601"/>
    </source>
</evidence>
<feature type="domain" description="Exonuclease VII large subunit C-terminal" evidence="8">
    <location>
        <begin position="161"/>
        <end position="497"/>
    </location>
</feature>
<evidence type="ECO:0000256" key="6">
    <source>
        <dbReference type="RuleBase" id="RU004355"/>
    </source>
</evidence>
<evidence type="ECO:0000256" key="7">
    <source>
        <dbReference type="SAM" id="MobiDB-lite"/>
    </source>
</evidence>
<dbReference type="InterPro" id="IPR003753">
    <property type="entry name" value="Exonuc_VII_L"/>
</dbReference>
<organism evidence="10 11">
    <name type="scientific">Kiloniella spongiae</name>
    <dbReference type="NCBI Taxonomy" id="1489064"/>
    <lineage>
        <taxon>Bacteria</taxon>
        <taxon>Pseudomonadati</taxon>
        <taxon>Pseudomonadota</taxon>
        <taxon>Alphaproteobacteria</taxon>
        <taxon>Rhodospirillales</taxon>
        <taxon>Kiloniellaceae</taxon>
        <taxon>Kiloniella</taxon>
    </lineage>
</organism>
<dbReference type="GO" id="GO:0003676">
    <property type="term" value="F:nucleic acid binding"/>
    <property type="evidence" value="ECO:0007669"/>
    <property type="project" value="InterPro"/>
</dbReference>
<accession>A0A0H2N092</accession>
<evidence type="ECO:0000256" key="4">
    <source>
        <dbReference type="ARBA" id="ARBA00022839"/>
    </source>
</evidence>
<dbReference type="InterPro" id="IPR025824">
    <property type="entry name" value="OB-fold_nuc-bd_dom"/>
</dbReference>
<comment type="similarity">
    <text evidence="5 6">Belongs to the XseA family.</text>
</comment>
<comment type="catalytic activity">
    <reaction evidence="5 6">
        <text>Exonucleolytic cleavage in either 5'- to 3'- or 3'- to 5'-direction to yield nucleoside 5'-phosphates.</text>
        <dbReference type="EC" id="3.1.11.6"/>
    </reaction>
</comment>
<dbReference type="STRING" id="1489064.WH96_02140"/>
<dbReference type="CDD" id="cd04489">
    <property type="entry name" value="ExoVII_LU_OBF"/>
    <property type="match status" value="1"/>
</dbReference>
<feature type="region of interest" description="Disordered" evidence="7">
    <location>
        <begin position="1"/>
        <end position="46"/>
    </location>
</feature>
<dbReference type="Pfam" id="PF13742">
    <property type="entry name" value="tRNA_anti_2"/>
    <property type="match status" value="1"/>
</dbReference>
<dbReference type="RefSeq" id="WP_047762458.1">
    <property type="nucleotide sequence ID" value="NZ_LAQL01000002.1"/>
</dbReference>
<dbReference type="AlphaFoldDB" id="A0A0H2N092"/>
<dbReference type="Pfam" id="PF02601">
    <property type="entry name" value="Exonuc_VII_L"/>
    <property type="match status" value="1"/>
</dbReference>
<dbReference type="InterPro" id="IPR020579">
    <property type="entry name" value="Exonuc_VII_lsu_C"/>
</dbReference>
<dbReference type="GO" id="GO:0006308">
    <property type="term" value="P:DNA catabolic process"/>
    <property type="evidence" value="ECO:0007669"/>
    <property type="project" value="UniProtKB-UniRule"/>
</dbReference>
<comment type="subcellular location">
    <subcellularLocation>
        <location evidence="5 6">Cytoplasm</location>
    </subcellularLocation>
</comment>
<comment type="subunit">
    <text evidence="5">Heterooligomer composed of large and small subunits.</text>
</comment>
<comment type="caution">
    <text evidence="10">The sequence shown here is derived from an EMBL/GenBank/DDBJ whole genome shotgun (WGS) entry which is preliminary data.</text>
</comment>
<evidence type="ECO:0000256" key="1">
    <source>
        <dbReference type="ARBA" id="ARBA00022490"/>
    </source>
</evidence>
<comment type="function">
    <text evidence="5">Bidirectionally degrades single-stranded DNA into large acid-insoluble oligonucleotides, which are then degraded further into small acid-soluble oligonucleotides.</text>
</comment>
<gene>
    <name evidence="5" type="primary">xseA</name>
    <name evidence="10" type="ORF">WH96_02140</name>
</gene>
<feature type="domain" description="OB-fold nucleic acid binding" evidence="9">
    <location>
        <begin position="45"/>
        <end position="138"/>
    </location>
</feature>